<dbReference type="InterPro" id="IPR044053">
    <property type="entry name" value="AsaB-like"/>
</dbReference>
<keyword evidence="1" id="KW-0560">Oxidoreductase</keyword>
<dbReference type="EMBL" id="ML991869">
    <property type="protein sequence ID" value="KAF2229280.1"/>
    <property type="molecule type" value="Genomic_DNA"/>
</dbReference>
<evidence type="ECO:0000313" key="4">
    <source>
        <dbReference type="Proteomes" id="UP000800092"/>
    </source>
</evidence>
<dbReference type="PANTHER" id="PTHR34598">
    <property type="entry name" value="BLL6449 PROTEIN"/>
    <property type="match status" value="1"/>
</dbReference>
<dbReference type="PANTHER" id="PTHR34598:SF3">
    <property type="entry name" value="OXIDOREDUCTASE AN1597"/>
    <property type="match status" value="1"/>
</dbReference>
<dbReference type="AlphaFoldDB" id="A0A6A6GUW3"/>
<reference evidence="3" key="1">
    <citation type="journal article" date="2020" name="Stud. Mycol.">
        <title>101 Dothideomycetes genomes: a test case for predicting lifestyles and emergence of pathogens.</title>
        <authorList>
            <person name="Haridas S."/>
            <person name="Albert R."/>
            <person name="Binder M."/>
            <person name="Bloem J."/>
            <person name="Labutti K."/>
            <person name="Salamov A."/>
            <person name="Andreopoulos B."/>
            <person name="Baker S."/>
            <person name="Barry K."/>
            <person name="Bills G."/>
            <person name="Bluhm B."/>
            <person name="Cannon C."/>
            <person name="Castanera R."/>
            <person name="Culley D."/>
            <person name="Daum C."/>
            <person name="Ezra D."/>
            <person name="Gonzalez J."/>
            <person name="Henrissat B."/>
            <person name="Kuo A."/>
            <person name="Liang C."/>
            <person name="Lipzen A."/>
            <person name="Lutzoni F."/>
            <person name="Magnuson J."/>
            <person name="Mondo S."/>
            <person name="Nolan M."/>
            <person name="Ohm R."/>
            <person name="Pangilinan J."/>
            <person name="Park H.-J."/>
            <person name="Ramirez L."/>
            <person name="Alfaro M."/>
            <person name="Sun H."/>
            <person name="Tritt A."/>
            <person name="Yoshinaga Y."/>
            <person name="Zwiers L.-H."/>
            <person name="Turgeon B."/>
            <person name="Goodwin S."/>
            <person name="Spatafora J."/>
            <person name="Crous P."/>
            <person name="Grigoriev I."/>
        </authorList>
    </citation>
    <scope>NUCLEOTIDE SEQUENCE</scope>
    <source>
        <strain evidence="3">Tuck. ex Michener</strain>
    </source>
</reference>
<dbReference type="GO" id="GO:0016491">
    <property type="term" value="F:oxidoreductase activity"/>
    <property type="evidence" value="ECO:0007669"/>
    <property type="project" value="UniProtKB-KW"/>
</dbReference>
<gene>
    <name evidence="3" type="ORF">EV356DRAFT_393151</name>
</gene>
<sequence length="186" mass="21543">MIIHFVRTDKFTKRNSTPMTKAWCMDRLVVPTLDVTFESAGEAISNVLNESQKKKYLQPGFRFQIVNTWRPLLPKIEDRPLAVCDPRSINLADIFPADKVYPHWLQEIYYLRYNSSQKWYWLPEQTSSQILLMKMFDSKADASAKFCPHISFDNPGKRASAPPRESIETRSLVITKESGFQHVKGS</sequence>
<name>A0A6A6GUW3_VIRVR</name>
<dbReference type="Proteomes" id="UP000800092">
    <property type="component" value="Unassembled WGS sequence"/>
</dbReference>
<protein>
    <submittedName>
        <fullName evidence="3">Uncharacterized protein</fullName>
    </submittedName>
</protein>
<keyword evidence="4" id="KW-1185">Reference proteome</keyword>
<organism evidence="3 4">
    <name type="scientific">Viridothelium virens</name>
    <name type="common">Speckled blister lichen</name>
    <name type="synonym">Trypethelium virens</name>
    <dbReference type="NCBI Taxonomy" id="1048519"/>
    <lineage>
        <taxon>Eukaryota</taxon>
        <taxon>Fungi</taxon>
        <taxon>Dikarya</taxon>
        <taxon>Ascomycota</taxon>
        <taxon>Pezizomycotina</taxon>
        <taxon>Dothideomycetes</taxon>
        <taxon>Dothideomycetes incertae sedis</taxon>
        <taxon>Trypetheliales</taxon>
        <taxon>Trypetheliaceae</taxon>
        <taxon>Viridothelium</taxon>
    </lineage>
</organism>
<dbReference type="NCBIfam" id="NF041278">
    <property type="entry name" value="CmcJ_NvfI_EfuI"/>
    <property type="match status" value="1"/>
</dbReference>
<accession>A0A6A6GUW3</accession>
<dbReference type="OrthoDB" id="412788at2759"/>
<evidence type="ECO:0000313" key="3">
    <source>
        <dbReference type="EMBL" id="KAF2229280.1"/>
    </source>
</evidence>
<comment type="similarity">
    <text evidence="2">Belongs to the asaB hydroxylase/desaturase family.</text>
</comment>
<evidence type="ECO:0000256" key="1">
    <source>
        <dbReference type="ARBA" id="ARBA00023002"/>
    </source>
</evidence>
<proteinExistence type="inferred from homology"/>
<evidence type="ECO:0000256" key="2">
    <source>
        <dbReference type="ARBA" id="ARBA00023604"/>
    </source>
</evidence>